<accession>A0A0A1MJ57</accession>
<dbReference type="Gene3D" id="3.40.50.1360">
    <property type="match status" value="1"/>
</dbReference>
<dbReference type="InterPro" id="IPR001034">
    <property type="entry name" value="DeoR_HTH"/>
</dbReference>
<protein>
    <submittedName>
        <fullName evidence="5">Lactose phosphotransferase system repressor</fullName>
    </submittedName>
</protein>
<dbReference type="InterPro" id="IPR037171">
    <property type="entry name" value="NagB/RpiA_transferase-like"/>
</dbReference>
<organism evidence="5 6">
    <name type="scientific">Oceanobacillus oncorhynchi</name>
    <dbReference type="NCBI Taxonomy" id="545501"/>
    <lineage>
        <taxon>Bacteria</taxon>
        <taxon>Bacillati</taxon>
        <taxon>Bacillota</taxon>
        <taxon>Bacilli</taxon>
        <taxon>Bacillales</taxon>
        <taxon>Bacillaceae</taxon>
        <taxon>Oceanobacillus</taxon>
    </lineage>
</organism>
<dbReference type="GO" id="GO:0003677">
    <property type="term" value="F:DNA binding"/>
    <property type="evidence" value="ECO:0007669"/>
    <property type="project" value="UniProtKB-KW"/>
</dbReference>
<evidence type="ECO:0000256" key="1">
    <source>
        <dbReference type="ARBA" id="ARBA00023015"/>
    </source>
</evidence>
<dbReference type="OrthoDB" id="9797223at2"/>
<evidence type="ECO:0000256" key="3">
    <source>
        <dbReference type="ARBA" id="ARBA00023163"/>
    </source>
</evidence>
<dbReference type="STRING" id="545501.BN997_03014"/>
<dbReference type="PANTHER" id="PTHR30363">
    <property type="entry name" value="HTH-TYPE TRANSCRIPTIONAL REGULATOR SRLR-RELATED"/>
    <property type="match status" value="1"/>
</dbReference>
<dbReference type="SUPFAM" id="SSF46785">
    <property type="entry name" value="Winged helix' DNA-binding domain"/>
    <property type="match status" value="1"/>
</dbReference>
<dbReference type="EMBL" id="CDGG01000001">
    <property type="protein sequence ID" value="CEI83123.1"/>
    <property type="molecule type" value="Genomic_DNA"/>
</dbReference>
<keyword evidence="6" id="KW-1185">Reference proteome</keyword>
<dbReference type="PANTHER" id="PTHR30363:SF56">
    <property type="entry name" value="TRANSCRIPTIONAL REGULATOR, DEOR FAMILY"/>
    <property type="match status" value="1"/>
</dbReference>
<keyword evidence="5" id="KW-0808">Transferase</keyword>
<dbReference type="GO" id="GO:0003700">
    <property type="term" value="F:DNA-binding transcription factor activity"/>
    <property type="evidence" value="ECO:0007669"/>
    <property type="project" value="InterPro"/>
</dbReference>
<sequence length="248" mass="27652">MLTDERHQFILHRLNESGVVKSVDLIERLNCSESTIRRDLAHLEEKGLLLRIHGGAKLNATFGAELTYQEKTVKNSQQKKNIGRHAASLLEENDVIYLDAGTTTLEMIPHLANLSITVVTNGIAHASMLADRQIEAYLVGGKLKHSTKAMVGAPSQHSLMNYQFTKAFLGVDSIDMTYGCTTPDPEEATMKQLAIERASDTYFLADDSKWNKVSFAKICNFSDVTFITDKISTIHQPYLNHTTILEVD</sequence>
<dbReference type="InterPro" id="IPR036388">
    <property type="entry name" value="WH-like_DNA-bd_sf"/>
</dbReference>
<dbReference type="Proteomes" id="UP000040453">
    <property type="component" value="Unassembled WGS sequence"/>
</dbReference>
<dbReference type="PROSITE" id="PS00894">
    <property type="entry name" value="HTH_DEOR_1"/>
    <property type="match status" value="1"/>
</dbReference>
<name>A0A0A1MJ57_9BACI</name>
<dbReference type="InterPro" id="IPR014036">
    <property type="entry name" value="DeoR-like_C"/>
</dbReference>
<evidence type="ECO:0000313" key="6">
    <source>
        <dbReference type="Proteomes" id="UP000040453"/>
    </source>
</evidence>
<dbReference type="PROSITE" id="PS51000">
    <property type="entry name" value="HTH_DEOR_2"/>
    <property type="match status" value="1"/>
</dbReference>
<evidence type="ECO:0000256" key="2">
    <source>
        <dbReference type="ARBA" id="ARBA00023125"/>
    </source>
</evidence>
<dbReference type="Pfam" id="PF00455">
    <property type="entry name" value="DeoRC"/>
    <property type="match status" value="1"/>
</dbReference>
<dbReference type="Pfam" id="PF08220">
    <property type="entry name" value="HTH_DeoR"/>
    <property type="match status" value="1"/>
</dbReference>
<feature type="domain" description="HTH deoR-type" evidence="4">
    <location>
        <begin position="3"/>
        <end position="58"/>
    </location>
</feature>
<dbReference type="AlphaFoldDB" id="A0A0A1MJ57"/>
<dbReference type="SMART" id="SM00420">
    <property type="entry name" value="HTH_DEOR"/>
    <property type="match status" value="1"/>
</dbReference>
<proteinExistence type="predicted"/>
<reference evidence="5 6" key="1">
    <citation type="submission" date="2014-11" db="EMBL/GenBank/DDBJ databases">
        <authorList>
            <person name="Urmite Genomes Urmite Genomes"/>
        </authorList>
    </citation>
    <scope>NUCLEOTIDE SEQUENCE [LARGE SCALE GENOMIC DNA]</scope>
    <source>
        <strain evidence="5 6">Oc5</strain>
    </source>
</reference>
<keyword evidence="2" id="KW-0238">DNA-binding</keyword>
<dbReference type="Gene3D" id="1.10.10.10">
    <property type="entry name" value="Winged helix-like DNA-binding domain superfamily/Winged helix DNA-binding domain"/>
    <property type="match status" value="1"/>
</dbReference>
<keyword evidence="1" id="KW-0805">Transcription regulation</keyword>
<dbReference type="GO" id="GO:0016740">
    <property type="term" value="F:transferase activity"/>
    <property type="evidence" value="ECO:0007669"/>
    <property type="project" value="UniProtKB-KW"/>
</dbReference>
<gene>
    <name evidence="5" type="primary">lacR_2</name>
    <name evidence="5" type="ORF">BN997_03014</name>
</gene>
<dbReference type="PRINTS" id="PR00037">
    <property type="entry name" value="HTHLACR"/>
</dbReference>
<evidence type="ECO:0000259" key="4">
    <source>
        <dbReference type="PROSITE" id="PS51000"/>
    </source>
</evidence>
<dbReference type="SUPFAM" id="SSF100950">
    <property type="entry name" value="NagB/RpiA/CoA transferase-like"/>
    <property type="match status" value="1"/>
</dbReference>
<dbReference type="InterPro" id="IPR036390">
    <property type="entry name" value="WH_DNA-bd_sf"/>
</dbReference>
<evidence type="ECO:0000313" key="5">
    <source>
        <dbReference type="EMBL" id="CEI83123.1"/>
    </source>
</evidence>
<dbReference type="InterPro" id="IPR050313">
    <property type="entry name" value="Carb_Metab_HTH_regulators"/>
</dbReference>
<dbReference type="RefSeq" id="WP_042533356.1">
    <property type="nucleotide sequence ID" value="NZ_CAXOIH010000023.1"/>
</dbReference>
<dbReference type="SMART" id="SM01134">
    <property type="entry name" value="DeoRC"/>
    <property type="match status" value="1"/>
</dbReference>
<dbReference type="InterPro" id="IPR018356">
    <property type="entry name" value="Tscrpt_reg_HTH_DeoR_CS"/>
</dbReference>
<keyword evidence="3" id="KW-0804">Transcription</keyword>